<dbReference type="RefSeq" id="WP_245703212.1">
    <property type="nucleotide sequence ID" value="NZ_FMYF01000010.1"/>
</dbReference>
<evidence type="ECO:0000313" key="3">
    <source>
        <dbReference type="Proteomes" id="UP000199086"/>
    </source>
</evidence>
<protein>
    <submittedName>
        <fullName evidence="2">UDP-glucose 4-epimerase</fullName>
    </submittedName>
</protein>
<gene>
    <name evidence="2" type="ORF">GA0111570_1109</name>
</gene>
<dbReference type="InterPro" id="IPR050177">
    <property type="entry name" value="Lipid_A_modif_metabolic_enz"/>
</dbReference>
<reference evidence="2 3" key="1">
    <citation type="submission" date="2016-06" db="EMBL/GenBank/DDBJ databases">
        <authorList>
            <person name="Olsen C.W."/>
            <person name="Carey S."/>
            <person name="Hinshaw L."/>
            <person name="Karasin A.I."/>
        </authorList>
    </citation>
    <scope>NUCLEOTIDE SEQUENCE [LARGE SCALE GENOMIC DNA]</scope>
    <source>
        <strain evidence="2 3">LZ-22</strain>
    </source>
</reference>
<proteinExistence type="predicted"/>
<dbReference type="InterPro" id="IPR036291">
    <property type="entry name" value="NAD(P)-bd_dom_sf"/>
</dbReference>
<dbReference type="Gene3D" id="3.90.25.10">
    <property type="entry name" value="UDP-galactose 4-epimerase, domain 1"/>
    <property type="match status" value="1"/>
</dbReference>
<name>A0A1G6HH76_9ACTN</name>
<dbReference type="Proteomes" id="UP000199086">
    <property type="component" value="Unassembled WGS sequence"/>
</dbReference>
<evidence type="ECO:0000259" key="1">
    <source>
        <dbReference type="Pfam" id="PF01370"/>
    </source>
</evidence>
<evidence type="ECO:0000313" key="2">
    <source>
        <dbReference type="EMBL" id="SDB93468.1"/>
    </source>
</evidence>
<keyword evidence="3" id="KW-1185">Reference proteome</keyword>
<dbReference type="Pfam" id="PF01370">
    <property type="entry name" value="Epimerase"/>
    <property type="match status" value="1"/>
</dbReference>
<dbReference type="InterPro" id="IPR001509">
    <property type="entry name" value="Epimerase_deHydtase"/>
</dbReference>
<dbReference type="STRING" id="1577474.GA0111570_1109"/>
<dbReference type="PANTHER" id="PTHR43245">
    <property type="entry name" value="BIFUNCTIONAL POLYMYXIN RESISTANCE PROTEIN ARNA"/>
    <property type="match status" value="1"/>
</dbReference>
<sequence>MNPLGAGDGTEALRGRRFLVTGGAGTIGSGIVDQLLAAGAERVDVLDNLVRGRRANLAGALASGRVELVEGDIRDRSLVGGLVRGQDVVFHQAAIRITQCAEDPRLAVDVMVNGTFNVVEAAASAGVSKVVAASSASVYGMAEEFPTTERHHPYNNDTIYGAAKTFNEGLLASFRAMYGLDYVMLRYFNVYGPRMDVHGKYTEVLVRWMERIDDGLPPLIFGDGSQTMDFVFSEDIARANLLAAAGPVTAGVYNIASGEETSLLELAQTLLRVMGSDLPVVHGPERTVNSVVRRLADTSAAARDLGFRSTVSLDEGLRRLVEWWRPLRDEVAAGRNLMTTQSTA</sequence>
<accession>A0A1G6HH76</accession>
<organism evidence="2 3">
    <name type="scientific">Raineyella antarctica</name>
    <dbReference type="NCBI Taxonomy" id="1577474"/>
    <lineage>
        <taxon>Bacteria</taxon>
        <taxon>Bacillati</taxon>
        <taxon>Actinomycetota</taxon>
        <taxon>Actinomycetes</taxon>
        <taxon>Propionibacteriales</taxon>
        <taxon>Propionibacteriaceae</taxon>
        <taxon>Raineyella</taxon>
    </lineage>
</organism>
<dbReference type="Gene3D" id="3.40.50.720">
    <property type="entry name" value="NAD(P)-binding Rossmann-like Domain"/>
    <property type="match status" value="1"/>
</dbReference>
<dbReference type="PANTHER" id="PTHR43245:SF53">
    <property type="entry name" value="EPIMERASE-RELATED"/>
    <property type="match status" value="1"/>
</dbReference>
<dbReference type="EMBL" id="FMYF01000010">
    <property type="protein sequence ID" value="SDB93468.1"/>
    <property type="molecule type" value="Genomic_DNA"/>
</dbReference>
<dbReference type="SUPFAM" id="SSF51735">
    <property type="entry name" value="NAD(P)-binding Rossmann-fold domains"/>
    <property type="match status" value="1"/>
</dbReference>
<dbReference type="AlphaFoldDB" id="A0A1G6HH76"/>
<feature type="domain" description="NAD-dependent epimerase/dehydratase" evidence="1">
    <location>
        <begin position="19"/>
        <end position="256"/>
    </location>
</feature>